<evidence type="ECO:0000256" key="5">
    <source>
        <dbReference type="ARBA" id="ARBA00022741"/>
    </source>
</evidence>
<keyword evidence="3 8" id="KW-0641">Proline biosynthesis</keyword>
<feature type="binding site" evidence="8">
    <location>
        <position position="12"/>
    </location>
    <ligand>
        <name>ATP</name>
        <dbReference type="ChEBI" id="CHEBI:30616"/>
    </ligand>
</feature>
<dbReference type="InterPro" id="IPR011529">
    <property type="entry name" value="Glu_5kinase"/>
</dbReference>
<dbReference type="NCBIfam" id="TIGR01027">
    <property type="entry name" value="proB"/>
    <property type="match status" value="1"/>
</dbReference>
<keyword evidence="2 8" id="KW-0028">Amino-acid biosynthesis</keyword>
<evidence type="ECO:0000256" key="1">
    <source>
        <dbReference type="ARBA" id="ARBA00022490"/>
    </source>
</evidence>
<gene>
    <name evidence="10" type="primary">proB_2</name>
    <name evidence="8" type="synonym">proB</name>
    <name evidence="10" type="ORF">TUM4630_32870</name>
</gene>
<organism evidence="10 11">
    <name type="scientific">Shewanella algidipiscicola</name>
    <dbReference type="NCBI Taxonomy" id="614070"/>
    <lineage>
        <taxon>Bacteria</taxon>
        <taxon>Pseudomonadati</taxon>
        <taxon>Pseudomonadota</taxon>
        <taxon>Gammaproteobacteria</taxon>
        <taxon>Alteromonadales</taxon>
        <taxon>Shewanellaceae</taxon>
        <taxon>Shewanella</taxon>
    </lineage>
</organism>
<feature type="domain" description="Aspartate/glutamate/uridylate kinase" evidence="9">
    <location>
        <begin position="7"/>
        <end position="233"/>
    </location>
</feature>
<dbReference type="EMBL" id="BPFB01000057">
    <property type="protein sequence ID" value="GIU02155.1"/>
    <property type="molecule type" value="Genomic_DNA"/>
</dbReference>
<dbReference type="PANTHER" id="PTHR43654">
    <property type="entry name" value="GLUTAMATE 5-KINASE"/>
    <property type="match status" value="1"/>
</dbReference>
<evidence type="ECO:0000256" key="2">
    <source>
        <dbReference type="ARBA" id="ARBA00022605"/>
    </source>
</evidence>
<evidence type="ECO:0000313" key="10">
    <source>
        <dbReference type="EMBL" id="GIU02155.1"/>
    </source>
</evidence>
<dbReference type="InterPro" id="IPR001057">
    <property type="entry name" value="Glu/AcGlu_kinase"/>
</dbReference>
<dbReference type="PIRSF" id="PIRSF000729">
    <property type="entry name" value="GK"/>
    <property type="match status" value="1"/>
</dbReference>
<accession>A0ABQ4NSS2</accession>
<dbReference type="PRINTS" id="PR00474">
    <property type="entry name" value="GLU5KINASE"/>
</dbReference>
<dbReference type="InterPro" id="IPR005715">
    <property type="entry name" value="Glu_5kinase/COase_Synthase"/>
</dbReference>
<dbReference type="Gene3D" id="2.30.130.10">
    <property type="entry name" value="PUA domain"/>
    <property type="match status" value="1"/>
</dbReference>
<proteinExistence type="inferred from homology"/>
<comment type="pathway">
    <text evidence="8">Amino-acid biosynthesis; L-proline biosynthesis; L-glutamate 5-semialdehyde from L-glutamate: step 1/2.</text>
</comment>
<comment type="function">
    <text evidence="8">Catalyzes the transfer of a phosphate group to glutamate to form L-glutamate 5-phosphate.</text>
</comment>
<dbReference type="Proteomes" id="UP000761574">
    <property type="component" value="Unassembled WGS sequence"/>
</dbReference>
<feature type="binding site" evidence="8">
    <location>
        <position position="135"/>
    </location>
    <ligand>
        <name>substrate</name>
    </ligand>
</feature>
<dbReference type="EC" id="2.7.2.11" evidence="8"/>
<dbReference type="SUPFAM" id="SSF53633">
    <property type="entry name" value="Carbamate kinase-like"/>
    <property type="match status" value="1"/>
</dbReference>
<comment type="similarity">
    <text evidence="8">Belongs to the glutamate 5-kinase family.</text>
</comment>
<keyword evidence="5 8" id="KW-0547">Nucleotide-binding</keyword>
<reference evidence="10 11" key="1">
    <citation type="submission" date="2021-05" db="EMBL/GenBank/DDBJ databases">
        <title>Molecular characterization for Shewanella algae harboring chromosomal blaOXA-55-like strains isolated from clinical and environment sample.</title>
        <authorList>
            <person name="Ohama Y."/>
            <person name="Aoki K."/>
            <person name="Harada S."/>
            <person name="Moriya K."/>
            <person name="Ishii Y."/>
            <person name="Tateda K."/>
        </authorList>
    </citation>
    <scope>NUCLEOTIDE SEQUENCE [LARGE SCALE GENOMIC DNA]</scope>
    <source>
        <strain evidence="10 11">LMG 23746</strain>
    </source>
</reference>
<dbReference type="RefSeq" id="WP_119979163.1">
    <property type="nucleotide sequence ID" value="NZ_BPFB01000057.1"/>
</dbReference>
<evidence type="ECO:0000256" key="7">
    <source>
        <dbReference type="ARBA" id="ARBA00022840"/>
    </source>
</evidence>
<dbReference type="SUPFAM" id="SSF88697">
    <property type="entry name" value="PUA domain-like"/>
    <property type="match status" value="1"/>
</dbReference>
<name>A0ABQ4NSS2_9GAMM</name>
<comment type="catalytic activity">
    <reaction evidence="8">
        <text>L-glutamate + ATP = L-glutamyl 5-phosphate + ADP</text>
        <dbReference type="Rhea" id="RHEA:14877"/>
        <dbReference type="ChEBI" id="CHEBI:29985"/>
        <dbReference type="ChEBI" id="CHEBI:30616"/>
        <dbReference type="ChEBI" id="CHEBI:58274"/>
        <dbReference type="ChEBI" id="CHEBI:456216"/>
        <dbReference type="EC" id="2.7.2.11"/>
    </reaction>
</comment>
<comment type="subcellular location">
    <subcellularLocation>
        <location evidence="8">Cytoplasm</location>
    </subcellularLocation>
</comment>
<dbReference type="Pfam" id="PF00696">
    <property type="entry name" value="AA_kinase"/>
    <property type="match status" value="1"/>
</dbReference>
<evidence type="ECO:0000256" key="6">
    <source>
        <dbReference type="ARBA" id="ARBA00022777"/>
    </source>
</evidence>
<evidence type="ECO:0000313" key="11">
    <source>
        <dbReference type="Proteomes" id="UP000761574"/>
    </source>
</evidence>
<evidence type="ECO:0000256" key="8">
    <source>
        <dbReference type="HAMAP-Rule" id="MF_00456"/>
    </source>
</evidence>
<dbReference type="PROSITE" id="PS00902">
    <property type="entry name" value="GLUTAMATE_5_KINASE"/>
    <property type="match status" value="1"/>
</dbReference>
<dbReference type="Gene3D" id="3.40.1160.10">
    <property type="entry name" value="Acetylglutamate kinase-like"/>
    <property type="match status" value="1"/>
</dbReference>
<evidence type="ECO:0000259" key="9">
    <source>
        <dbReference type="Pfam" id="PF00696"/>
    </source>
</evidence>
<feature type="binding site" evidence="8">
    <location>
        <position position="52"/>
    </location>
    <ligand>
        <name>substrate</name>
    </ligand>
</feature>
<comment type="caution">
    <text evidence="10">The sequence shown here is derived from an EMBL/GenBank/DDBJ whole genome shotgun (WGS) entry which is preliminary data.</text>
</comment>
<protein>
    <recommendedName>
        <fullName evidence="8">Glutamate 5-kinase</fullName>
        <ecNumber evidence="8">2.7.2.11</ecNumber>
    </recommendedName>
    <alternativeName>
        <fullName evidence="8">Gamma-glutamyl kinase</fullName>
        <shortName evidence="8">GK</shortName>
    </alternativeName>
</protein>
<dbReference type="InterPro" id="IPR036393">
    <property type="entry name" value="AceGlu_kinase-like_sf"/>
</dbReference>
<dbReference type="InterPro" id="IPR041739">
    <property type="entry name" value="G5K_ProB"/>
</dbReference>
<keyword evidence="7 8" id="KW-0067">ATP-binding</keyword>
<evidence type="ECO:0000256" key="3">
    <source>
        <dbReference type="ARBA" id="ARBA00022650"/>
    </source>
</evidence>
<feature type="binding site" evidence="8">
    <location>
        <begin position="167"/>
        <end position="168"/>
    </location>
    <ligand>
        <name>ATP</name>
        <dbReference type="ChEBI" id="CHEBI:30616"/>
    </ligand>
</feature>
<dbReference type="PROSITE" id="PS50890">
    <property type="entry name" value="PUA"/>
    <property type="match status" value="1"/>
</dbReference>
<keyword evidence="6 8" id="KW-0418">Kinase</keyword>
<dbReference type="InterPro" id="IPR015947">
    <property type="entry name" value="PUA-like_sf"/>
</dbReference>
<dbReference type="InterPro" id="IPR001048">
    <property type="entry name" value="Asp/Glu/Uridylate_kinase"/>
</dbReference>
<feature type="binding site" evidence="8">
    <location>
        <position position="147"/>
    </location>
    <ligand>
        <name>substrate</name>
    </ligand>
</feature>
<keyword evidence="1 8" id="KW-0963">Cytoplasm</keyword>
<dbReference type="InterPro" id="IPR036974">
    <property type="entry name" value="PUA_sf"/>
</dbReference>
<dbReference type="CDD" id="cd04242">
    <property type="entry name" value="AAK_G5K_ProB"/>
    <property type="match status" value="1"/>
</dbReference>
<evidence type="ECO:0000256" key="4">
    <source>
        <dbReference type="ARBA" id="ARBA00022679"/>
    </source>
</evidence>
<keyword evidence="4 8" id="KW-0808">Transferase</keyword>
<dbReference type="InterPro" id="IPR019797">
    <property type="entry name" value="Glutamate_5-kinase_CS"/>
</dbReference>
<dbReference type="PANTHER" id="PTHR43654:SF1">
    <property type="entry name" value="ISOPENTENYL PHOSPHATE KINASE"/>
    <property type="match status" value="1"/>
</dbReference>
<sequence length="365" mass="39406">MADLHWKRIVVKVGSALIAPHKQGCSSHYLLGIAQFIANCRANGCEVVLVSSGSVAAGWHRFNGIDTPSVSVKKAMAAAGQADMMATWDKLFDFPTAQLLVTHGDLRNRERYISIKNTIFSLLEHGLLPIINENDAVTTDKLKVGDNDNLSAMVAAAADADALIICSDVKGLYTKNPNIHDDAKLIKQVSDINDNIYSMAGGATSDVGTGGMRTKIEAAEKAISHGIETVIVNGFDGDTFTQLLKGQNPGTLFTPFEHPMQEHLHWMTHTSQAQGELIVENDFDGNLDQHTPLTSDDVVAVTGNFSVGDTVLVRKGDGTKLAKARSNYSSCLLNFIAEQEDRDFANDVQQKTGAIISDKNIAILE</sequence>
<feature type="binding site" evidence="8">
    <location>
        <begin position="209"/>
        <end position="215"/>
    </location>
    <ligand>
        <name>ATP</name>
        <dbReference type="ChEBI" id="CHEBI:30616"/>
    </ligand>
</feature>
<keyword evidence="11" id="KW-1185">Reference proteome</keyword>
<dbReference type="HAMAP" id="MF_00456">
    <property type="entry name" value="ProB"/>
    <property type="match status" value="1"/>
</dbReference>